<evidence type="ECO:0000256" key="4">
    <source>
        <dbReference type="ARBA" id="ARBA00022729"/>
    </source>
</evidence>
<dbReference type="PANTHER" id="PTHR16675:SF242">
    <property type="entry name" value="MAJOR HISTOCOMPATIBILITY COMPLEX CLASS I-RELATED GENE PROTEIN"/>
    <property type="match status" value="1"/>
</dbReference>
<proteinExistence type="inferred from homology"/>
<dbReference type="GO" id="GO:0009897">
    <property type="term" value="C:external side of plasma membrane"/>
    <property type="evidence" value="ECO:0000318"/>
    <property type="project" value="GO_Central"/>
</dbReference>
<dbReference type="InterPro" id="IPR037055">
    <property type="entry name" value="MHC_I-like_Ag-recog_sf"/>
</dbReference>
<dbReference type="SUPFAM" id="SSF54452">
    <property type="entry name" value="MHC antigen-recognition domain"/>
    <property type="match status" value="1"/>
</dbReference>
<evidence type="ECO:0000256" key="3">
    <source>
        <dbReference type="ARBA" id="ARBA00022692"/>
    </source>
</evidence>
<evidence type="ECO:0000256" key="7">
    <source>
        <dbReference type="ARBA" id="ARBA00023136"/>
    </source>
</evidence>
<dbReference type="Proteomes" id="UP000000539">
    <property type="component" value="Unassembled WGS sequence"/>
</dbReference>
<protein>
    <recommendedName>
        <fullName evidence="11">MHC class I-like antigen recognition-like domain-containing protein</fullName>
    </recommendedName>
</protein>
<reference evidence="12" key="1">
    <citation type="submission" date="2025-08" db="UniProtKB">
        <authorList>
            <consortium name="Ensembl"/>
        </authorList>
    </citation>
    <scope>IDENTIFICATION</scope>
    <source>
        <strain evidence="12">broiler</strain>
    </source>
</reference>
<dbReference type="GO" id="GO:0005615">
    <property type="term" value="C:extracellular space"/>
    <property type="evidence" value="ECO:0000318"/>
    <property type="project" value="GO_Central"/>
</dbReference>
<dbReference type="AlphaFoldDB" id="A0A8V0X4N5"/>
<dbReference type="InterPro" id="IPR011162">
    <property type="entry name" value="MHC_I/II-like_Ag-recog"/>
</dbReference>
<evidence type="ECO:0000256" key="1">
    <source>
        <dbReference type="ARBA" id="ARBA00004479"/>
    </source>
</evidence>
<evidence type="ECO:0000256" key="6">
    <source>
        <dbReference type="ARBA" id="ARBA00022989"/>
    </source>
</evidence>
<dbReference type="PANTHER" id="PTHR16675">
    <property type="entry name" value="MHC CLASS I-RELATED"/>
    <property type="match status" value="1"/>
</dbReference>
<evidence type="ECO:0000259" key="11">
    <source>
        <dbReference type="Pfam" id="PF00129"/>
    </source>
</evidence>
<evidence type="ECO:0000256" key="2">
    <source>
        <dbReference type="ARBA" id="ARBA00022451"/>
    </source>
</evidence>
<keyword evidence="2" id="KW-0490">MHC I</keyword>
<dbReference type="InterPro" id="IPR050208">
    <property type="entry name" value="MHC_class-I_related"/>
</dbReference>
<keyword evidence="8" id="KW-1015">Disulfide bond</keyword>
<sequence>PAAHGSVAVCPRRVALPALLPDRDYESRPRDAAVRDRPGTWTTKSSVSTTVRAGLPMGTHGAPQPKKPLTYHSGCASGSHTMQMMIGCDILEDGSIRGYDQYAFDGRDFLAFDMDTMTFHCGGSVAEITKRRWEEEGTYAERWKHELGTVCVQNLRRYLEHGKAAVKRRGEDGRGTWGWAGCGAGAQCVELSPAHNVTIGQSGPRCECGGRRPTGS</sequence>
<reference evidence="12" key="2">
    <citation type="submission" date="2025-09" db="UniProtKB">
        <authorList>
            <consortium name="Ensembl"/>
        </authorList>
    </citation>
    <scope>IDENTIFICATION</scope>
    <source>
        <strain evidence="12">broiler</strain>
    </source>
</reference>
<dbReference type="GO" id="GO:0042612">
    <property type="term" value="C:MHC class I protein complex"/>
    <property type="evidence" value="ECO:0007669"/>
    <property type="project" value="UniProtKB-KW"/>
</dbReference>
<comment type="subcellular location">
    <subcellularLocation>
        <location evidence="1">Membrane</location>
        <topology evidence="1">Single-pass type I membrane protein</topology>
    </subcellularLocation>
</comment>
<dbReference type="Ensembl" id="ENSGALT00010000358.1">
    <property type="protein sequence ID" value="ENSGALP00010000194.1"/>
    <property type="gene ID" value="ENSGALG00010000185.1"/>
</dbReference>
<organism evidence="12 13">
    <name type="scientific">Gallus gallus</name>
    <name type="common">Chicken</name>
    <dbReference type="NCBI Taxonomy" id="9031"/>
    <lineage>
        <taxon>Eukaryota</taxon>
        <taxon>Metazoa</taxon>
        <taxon>Chordata</taxon>
        <taxon>Craniata</taxon>
        <taxon>Vertebrata</taxon>
        <taxon>Euteleostomi</taxon>
        <taxon>Archelosauria</taxon>
        <taxon>Archosauria</taxon>
        <taxon>Dinosauria</taxon>
        <taxon>Saurischia</taxon>
        <taxon>Theropoda</taxon>
        <taxon>Coelurosauria</taxon>
        <taxon>Aves</taxon>
        <taxon>Neognathae</taxon>
        <taxon>Galloanserae</taxon>
        <taxon>Galliformes</taxon>
        <taxon>Phasianidae</taxon>
        <taxon>Phasianinae</taxon>
        <taxon>Gallus</taxon>
    </lineage>
</organism>
<dbReference type="InterPro" id="IPR011161">
    <property type="entry name" value="MHC_I-like_Ag-recog"/>
</dbReference>
<evidence type="ECO:0000256" key="10">
    <source>
        <dbReference type="RuleBase" id="RU004439"/>
    </source>
</evidence>
<dbReference type="Gene3D" id="3.30.500.10">
    <property type="entry name" value="MHC class I-like antigen recognition-like"/>
    <property type="match status" value="1"/>
</dbReference>
<dbReference type="GeneTree" id="ENSGT01120000271828"/>
<feature type="domain" description="MHC class I-like antigen recognition-like" evidence="11">
    <location>
        <begin position="71"/>
        <end position="164"/>
    </location>
</feature>
<dbReference type="GO" id="GO:0006955">
    <property type="term" value="P:immune response"/>
    <property type="evidence" value="ECO:0000318"/>
    <property type="project" value="GO_Central"/>
</dbReference>
<dbReference type="InterPro" id="IPR001039">
    <property type="entry name" value="MHC_I_a_a1/a2"/>
</dbReference>
<keyword evidence="3" id="KW-0812">Transmembrane</keyword>
<dbReference type="GO" id="GO:0002474">
    <property type="term" value="P:antigen processing and presentation of peptide antigen via MHC class I"/>
    <property type="evidence" value="ECO:0007669"/>
    <property type="project" value="UniProtKB-KW"/>
</dbReference>
<name>A0A8V0X4N5_CHICK</name>
<accession>A0A8V0X4N5</accession>
<keyword evidence="4" id="KW-0732">Signal</keyword>
<comment type="similarity">
    <text evidence="10">Belongs to the MHC class I family.</text>
</comment>
<evidence type="ECO:0000313" key="12">
    <source>
        <dbReference type="Ensembl" id="ENSGALP00010000194.1"/>
    </source>
</evidence>
<keyword evidence="5" id="KW-0391">Immunity</keyword>
<dbReference type="PRINTS" id="PR01638">
    <property type="entry name" value="MHCCLASSI"/>
</dbReference>
<evidence type="ECO:0000256" key="9">
    <source>
        <dbReference type="ARBA" id="ARBA00023180"/>
    </source>
</evidence>
<evidence type="ECO:0000256" key="8">
    <source>
        <dbReference type="ARBA" id="ARBA00023157"/>
    </source>
</evidence>
<keyword evidence="9" id="KW-0325">Glycoprotein</keyword>
<keyword evidence="6" id="KW-1133">Transmembrane helix</keyword>
<dbReference type="Pfam" id="PF00129">
    <property type="entry name" value="MHC_I"/>
    <property type="match status" value="1"/>
</dbReference>
<keyword evidence="13" id="KW-1185">Reference proteome</keyword>
<keyword evidence="7" id="KW-0472">Membrane</keyword>
<evidence type="ECO:0000256" key="5">
    <source>
        <dbReference type="ARBA" id="ARBA00022859"/>
    </source>
</evidence>
<dbReference type="FunCoup" id="A0A8V0X4N5">
    <property type="interactions" value="33"/>
</dbReference>
<evidence type="ECO:0000313" key="13">
    <source>
        <dbReference type="Proteomes" id="UP000000539"/>
    </source>
</evidence>